<comment type="caution">
    <text evidence="2">The sequence shown here is derived from an EMBL/GenBank/DDBJ whole genome shotgun (WGS) entry which is preliminary data.</text>
</comment>
<dbReference type="NCBIfam" id="TIGR00277">
    <property type="entry name" value="HDIG"/>
    <property type="match status" value="1"/>
</dbReference>
<name>A0A0J9EKU6_9FIRM</name>
<dbReference type="Gene3D" id="3.40.50.1240">
    <property type="entry name" value="Phosphoglycerate mutase-like"/>
    <property type="match status" value="1"/>
</dbReference>
<dbReference type="InterPro" id="IPR013078">
    <property type="entry name" value="His_Pase_superF_clade-1"/>
</dbReference>
<sequence length="356" mass="39803">MRTVYLVRHGMVDFPGGKRRCIGRTDLPLNYVGRKQAEDLREYFRSRPIEAVFTSPLERTLETARILAGDRLPVQESEGLMELYMGEWENVPLCDLKKGLESEPILGEGREQGVRRMDRAVRDILARTSGDVVVVAHGGINCCYLAGLTGQPLATSRALTQPYGGISRIIIDDNGRIFAAEFGRKPRISPCDRECRDIWDHYGTPERVRRHCVAVACHAVGLGALLSKAGYPMDMGLIRSAALLHDVVREKKDHAAEGAGILVREGYPMVADVIRHHHDLAEEILDETAVVYLADKLIQGEREVSLDERFTGSRAKCQGNAQAMEAHERRYRQAKAIQDMVERCRQCTRGGEIKIG</sequence>
<dbReference type="InterPro" id="IPR003607">
    <property type="entry name" value="HD/PDEase_dom"/>
</dbReference>
<dbReference type="AlphaFoldDB" id="A0A0J9EKU6"/>
<accession>A0A0J9EKU6</accession>
<dbReference type="RefSeq" id="WP_045093160.1">
    <property type="nucleotide sequence ID" value="NZ_KQ235882.1"/>
</dbReference>
<dbReference type="CDD" id="cd00077">
    <property type="entry name" value="HDc"/>
    <property type="match status" value="1"/>
</dbReference>
<dbReference type="GeneID" id="93163983"/>
<dbReference type="PATRIC" id="fig|742734.4.peg.4963"/>
<dbReference type="SUPFAM" id="SSF53254">
    <property type="entry name" value="Phosphoglycerate mutase-like"/>
    <property type="match status" value="1"/>
</dbReference>
<organism evidence="2 3">
    <name type="scientific">[Clostridium] citroniae WAL-19142</name>
    <dbReference type="NCBI Taxonomy" id="742734"/>
    <lineage>
        <taxon>Bacteria</taxon>
        <taxon>Bacillati</taxon>
        <taxon>Bacillota</taxon>
        <taxon>Clostridia</taxon>
        <taxon>Lachnospirales</taxon>
        <taxon>Lachnospiraceae</taxon>
        <taxon>Enterocloster</taxon>
    </lineage>
</organism>
<gene>
    <name evidence="2" type="ORF">HMPREF9470_04633</name>
</gene>
<dbReference type="PANTHER" id="PTHR48100">
    <property type="entry name" value="BROAD-SPECIFICITY PHOSPHATASE YOR283W-RELATED"/>
    <property type="match status" value="1"/>
</dbReference>
<dbReference type="GO" id="GO:0016791">
    <property type="term" value="F:phosphatase activity"/>
    <property type="evidence" value="ECO:0007669"/>
    <property type="project" value="TreeGrafter"/>
</dbReference>
<dbReference type="Proteomes" id="UP000037392">
    <property type="component" value="Unassembled WGS sequence"/>
</dbReference>
<evidence type="ECO:0000259" key="1">
    <source>
        <dbReference type="SMART" id="SM00471"/>
    </source>
</evidence>
<feature type="domain" description="HD/PDEase" evidence="1">
    <location>
        <begin position="204"/>
        <end position="309"/>
    </location>
</feature>
<dbReference type="InterPro" id="IPR050275">
    <property type="entry name" value="PGM_Phosphatase"/>
</dbReference>
<dbReference type="CDD" id="cd07067">
    <property type="entry name" value="HP_PGM_like"/>
    <property type="match status" value="1"/>
</dbReference>
<dbReference type="EMBL" id="ADLK01000032">
    <property type="protein sequence ID" value="KMW16195.1"/>
    <property type="molecule type" value="Genomic_DNA"/>
</dbReference>
<proteinExistence type="predicted"/>
<dbReference type="Pfam" id="PF00300">
    <property type="entry name" value="His_Phos_1"/>
    <property type="match status" value="1"/>
</dbReference>
<reference evidence="2 3" key="1">
    <citation type="submission" date="2011-04" db="EMBL/GenBank/DDBJ databases">
        <title>The Genome Sequence of Clostridium citroniae WAL-19142.</title>
        <authorList>
            <consortium name="The Broad Institute Genome Sequencing Platform"/>
            <person name="Earl A."/>
            <person name="Ward D."/>
            <person name="Feldgarden M."/>
            <person name="Gevers D."/>
            <person name="Warren Y.A."/>
            <person name="Tyrrell K.L."/>
            <person name="Citron D.M."/>
            <person name="Goldstein E.J."/>
            <person name="Daigneault M."/>
            <person name="Allen-Vercoe E."/>
            <person name="Young S.K."/>
            <person name="Zeng Q."/>
            <person name="Gargeya S."/>
            <person name="Fitzgerald M."/>
            <person name="Haas B."/>
            <person name="Abouelleil A."/>
            <person name="Alvarado L."/>
            <person name="Arachchi H.M."/>
            <person name="Berlin A."/>
            <person name="Brown A."/>
            <person name="Chapman S.B."/>
            <person name="Chen Z."/>
            <person name="Dunbar C."/>
            <person name="Freedman E."/>
            <person name="Gearin G."/>
            <person name="Gellesch M."/>
            <person name="Goldberg J."/>
            <person name="Griggs A."/>
            <person name="Gujja S."/>
            <person name="Heilman E.R."/>
            <person name="Heiman D."/>
            <person name="Howarth C."/>
            <person name="Larson L."/>
            <person name="Lui A."/>
            <person name="MacDonald P.J."/>
            <person name="Mehta T."/>
            <person name="Montmayeur A."/>
            <person name="Murphy C."/>
            <person name="Neiman D."/>
            <person name="Pearson M."/>
            <person name="Priest M."/>
            <person name="Roberts A."/>
            <person name="Saif S."/>
            <person name="Shea T."/>
            <person name="Shenoy N."/>
            <person name="Sisk P."/>
            <person name="Stolte C."/>
            <person name="Sykes S."/>
            <person name="White J."/>
            <person name="Yandava C."/>
            <person name="Wortman J."/>
            <person name="Nusbaum C."/>
            <person name="Birren B."/>
        </authorList>
    </citation>
    <scope>NUCLEOTIDE SEQUENCE [LARGE SCALE GENOMIC DNA]</scope>
    <source>
        <strain evidence="2 3">WAL-19142</strain>
    </source>
</reference>
<dbReference type="SMART" id="SM00855">
    <property type="entry name" value="PGAM"/>
    <property type="match status" value="1"/>
</dbReference>
<evidence type="ECO:0000313" key="2">
    <source>
        <dbReference type="EMBL" id="KMW16195.1"/>
    </source>
</evidence>
<dbReference type="SUPFAM" id="SSF109604">
    <property type="entry name" value="HD-domain/PDEase-like"/>
    <property type="match status" value="1"/>
</dbReference>
<dbReference type="InterPro" id="IPR006675">
    <property type="entry name" value="HDIG_dom"/>
</dbReference>
<evidence type="ECO:0000313" key="3">
    <source>
        <dbReference type="Proteomes" id="UP000037392"/>
    </source>
</evidence>
<dbReference type="InterPro" id="IPR029033">
    <property type="entry name" value="His_PPase_superfam"/>
</dbReference>
<dbReference type="SMART" id="SM00471">
    <property type="entry name" value="HDc"/>
    <property type="match status" value="1"/>
</dbReference>
<dbReference type="InterPro" id="IPR006674">
    <property type="entry name" value="HD_domain"/>
</dbReference>
<dbReference type="Gene3D" id="1.10.3210.10">
    <property type="entry name" value="Hypothetical protein af1432"/>
    <property type="match status" value="1"/>
</dbReference>
<dbReference type="Pfam" id="PF01966">
    <property type="entry name" value="HD"/>
    <property type="match status" value="1"/>
</dbReference>
<protein>
    <recommendedName>
        <fullName evidence="1">HD/PDEase domain-containing protein</fullName>
    </recommendedName>
</protein>
<dbReference type="OrthoDB" id="9783269at2"/>